<proteinExistence type="predicted"/>
<keyword evidence="1" id="KW-1133">Transmembrane helix</keyword>
<sequence>MNVWSFNPCGFAFLAEENHFCFGGARDLCSASKLSLDSHVHILVDWVIGRGKRLQNARQIDSAWMMKILVDIVAAATKVTRAILIFIMAAKTVMTERRKKVFFHK</sequence>
<evidence type="ECO:0000256" key="1">
    <source>
        <dbReference type="SAM" id="Phobius"/>
    </source>
</evidence>
<accession>A0A9R1VLT2</accession>
<protein>
    <submittedName>
        <fullName evidence="2">Uncharacterized protein</fullName>
    </submittedName>
</protein>
<dbReference type="EMBL" id="NBSK02000005">
    <property type="protein sequence ID" value="KAJ0207408.1"/>
    <property type="molecule type" value="Genomic_DNA"/>
</dbReference>
<keyword evidence="1" id="KW-0812">Transmembrane</keyword>
<evidence type="ECO:0000313" key="2">
    <source>
        <dbReference type="EMBL" id="KAJ0207408.1"/>
    </source>
</evidence>
<dbReference type="AlphaFoldDB" id="A0A9R1VLT2"/>
<name>A0A9R1VLT2_LACSA</name>
<keyword evidence="1" id="KW-0472">Membrane</keyword>
<feature type="transmembrane region" description="Helical" evidence="1">
    <location>
        <begin position="68"/>
        <end position="90"/>
    </location>
</feature>
<dbReference type="Proteomes" id="UP000235145">
    <property type="component" value="Unassembled WGS sequence"/>
</dbReference>
<keyword evidence="3" id="KW-1185">Reference proteome</keyword>
<organism evidence="2 3">
    <name type="scientific">Lactuca sativa</name>
    <name type="common">Garden lettuce</name>
    <dbReference type="NCBI Taxonomy" id="4236"/>
    <lineage>
        <taxon>Eukaryota</taxon>
        <taxon>Viridiplantae</taxon>
        <taxon>Streptophyta</taxon>
        <taxon>Embryophyta</taxon>
        <taxon>Tracheophyta</taxon>
        <taxon>Spermatophyta</taxon>
        <taxon>Magnoliopsida</taxon>
        <taxon>eudicotyledons</taxon>
        <taxon>Gunneridae</taxon>
        <taxon>Pentapetalae</taxon>
        <taxon>asterids</taxon>
        <taxon>campanulids</taxon>
        <taxon>Asterales</taxon>
        <taxon>Asteraceae</taxon>
        <taxon>Cichorioideae</taxon>
        <taxon>Cichorieae</taxon>
        <taxon>Lactucinae</taxon>
        <taxon>Lactuca</taxon>
    </lineage>
</organism>
<gene>
    <name evidence="2" type="ORF">LSAT_V11C500255700</name>
</gene>
<comment type="caution">
    <text evidence="2">The sequence shown here is derived from an EMBL/GenBank/DDBJ whole genome shotgun (WGS) entry which is preliminary data.</text>
</comment>
<reference evidence="2 3" key="1">
    <citation type="journal article" date="2017" name="Nat. Commun.">
        <title>Genome assembly with in vitro proximity ligation data and whole-genome triplication in lettuce.</title>
        <authorList>
            <person name="Reyes-Chin-Wo S."/>
            <person name="Wang Z."/>
            <person name="Yang X."/>
            <person name="Kozik A."/>
            <person name="Arikit S."/>
            <person name="Song C."/>
            <person name="Xia L."/>
            <person name="Froenicke L."/>
            <person name="Lavelle D.O."/>
            <person name="Truco M.J."/>
            <person name="Xia R."/>
            <person name="Zhu S."/>
            <person name="Xu C."/>
            <person name="Xu H."/>
            <person name="Xu X."/>
            <person name="Cox K."/>
            <person name="Korf I."/>
            <person name="Meyers B.C."/>
            <person name="Michelmore R.W."/>
        </authorList>
    </citation>
    <scope>NUCLEOTIDE SEQUENCE [LARGE SCALE GENOMIC DNA]</scope>
    <source>
        <strain evidence="3">cv. Salinas</strain>
        <tissue evidence="2">Seedlings</tissue>
    </source>
</reference>
<evidence type="ECO:0000313" key="3">
    <source>
        <dbReference type="Proteomes" id="UP000235145"/>
    </source>
</evidence>